<dbReference type="Gene3D" id="3.10.450.50">
    <property type="match status" value="1"/>
</dbReference>
<dbReference type="Proteomes" id="UP000772618">
    <property type="component" value="Unassembled WGS sequence"/>
</dbReference>
<protein>
    <submittedName>
        <fullName evidence="2">DUF4440 domain-containing protein</fullName>
    </submittedName>
</protein>
<dbReference type="SUPFAM" id="SSF54427">
    <property type="entry name" value="NTF2-like"/>
    <property type="match status" value="1"/>
</dbReference>
<keyword evidence="3" id="KW-1185">Reference proteome</keyword>
<proteinExistence type="predicted"/>
<dbReference type="RefSeq" id="WP_254157023.1">
    <property type="nucleotide sequence ID" value="NZ_JAHESD010000083.1"/>
</dbReference>
<evidence type="ECO:0000313" key="3">
    <source>
        <dbReference type="Proteomes" id="UP000772618"/>
    </source>
</evidence>
<sequence length="150" mass="16796">MITLRKLFSVIGGIIISANILAQSKSEMEIRKLEQAETDAILKGDTVTLFQKLWAPEFIVNNPANLVVTRQEVAGLLRAGKIDYESFERVIEKISIVENTAIVMGREEIQPKGKTDNAGKIVIRRFTNIWVKRNGMWKAVGRQATISAIN</sequence>
<reference evidence="2 3" key="1">
    <citation type="submission" date="2021-05" db="EMBL/GenBank/DDBJ databases">
        <title>A Polyphasic approach of four new species of the genus Ohtaekwangia: Ohtaekwangia histidinii sp. nov., Ohtaekwangia cretensis sp. nov., Ohtaekwangia indiensis sp. nov., Ohtaekwangia reichenbachii sp. nov. from diverse environment.</title>
        <authorList>
            <person name="Octaviana S."/>
        </authorList>
    </citation>
    <scope>NUCLEOTIDE SEQUENCE [LARGE SCALE GENOMIC DNA]</scope>
    <source>
        <strain evidence="2 3">PWU20</strain>
    </source>
</reference>
<name>A0ABS5VXG0_9BACT</name>
<accession>A0ABS5VXG0</accession>
<comment type="caution">
    <text evidence="2">The sequence shown here is derived from an EMBL/GenBank/DDBJ whole genome shotgun (WGS) entry which is preliminary data.</text>
</comment>
<evidence type="ECO:0000313" key="2">
    <source>
        <dbReference type="EMBL" id="MBT1706107.1"/>
    </source>
</evidence>
<dbReference type="EMBL" id="JAHESD010000083">
    <property type="protein sequence ID" value="MBT1706107.1"/>
    <property type="molecule type" value="Genomic_DNA"/>
</dbReference>
<dbReference type="Pfam" id="PF14534">
    <property type="entry name" value="DUF4440"/>
    <property type="match status" value="1"/>
</dbReference>
<evidence type="ECO:0000259" key="1">
    <source>
        <dbReference type="Pfam" id="PF14534"/>
    </source>
</evidence>
<dbReference type="InterPro" id="IPR032710">
    <property type="entry name" value="NTF2-like_dom_sf"/>
</dbReference>
<feature type="domain" description="DUF4440" evidence="1">
    <location>
        <begin position="30"/>
        <end position="138"/>
    </location>
</feature>
<organism evidence="2 3">
    <name type="scientific">Chryseosolibacter indicus</name>
    <dbReference type="NCBI Taxonomy" id="2782351"/>
    <lineage>
        <taxon>Bacteria</taxon>
        <taxon>Pseudomonadati</taxon>
        <taxon>Bacteroidota</taxon>
        <taxon>Cytophagia</taxon>
        <taxon>Cytophagales</taxon>
        <taxon>Chryseotaleaceae</taxon>
        <taxon>Chryseosolibacter</taxon>
    </lineage>
</organism>
<gene>
    <name evidence="2" type="ORF">KK060_22640</name>
</gene>
<dbReference type="InterPro" id="IPR027843">
    <property type="entry name" value="DUF4440"/>
</dbReference>